<gene>
    <name evidence="2" type="ORF">H5410_027315</name>
</gene>
<dbReference type="AlphaFoldDB" id="A0A9J5Z1M8"/>
<evidence type="ECO:0000256" key="1">
    <source>
        <dbReference type="SAM" id="MobiDB-lite"/>
    </source>
</evidence>
<dbReference type="EMBL" id="JACXVP010000005">
    <property type="protein sequence ID" value="KAG5605823.1"/>
    <property type="molecule type" value="Genomic_DNA"/>
</dbReference>
<feature type="compositionally biased region" description="Basic and acidic residues" evidence="1">
    <location>
        <begin position="8"/>
        <end position="19"/>
    </location>
</feature>
<feature type="compositionally biased region" description="Polar residues" evidence="1">
    <location>
        <begin position="227"/>
        <end position="239"/>
    </location>
</feature>
<dbReference type="Proteomes" id="UP000824120">
    <property type="component" value="Chromosome 5"/>
</dbReference>
<feature type="compositionally biased region" description="Polar residues" evidence="1">
    <location>
        <begin position="159"/>
        <end position="209"/>
    </location>
</feature>
<evidence type="ECO:0000313" key="2">
    <source>
        <dbReference type="EMBL" id="KAG5605823.1"/>
    </source>
</evidence>
<name>A0A9J5Z1M8_SOLCO</name>
<feature type="region of interest" description="Disordered" evidence="1">
    <location>
        <begin position="1"/>
        <end position="37"/>
    </location>
</feature>
<evidence type="ECO:0000313" key="3">
    <source>
        <dbReference type="Proteomes" id="UP000824120"/>
    </source>
</evidence>
<feature type="compositionally biased region" description="Basic and acidic residues" evidence="1">
    <location>
        <begin position="131"/>
        <end position="151"/>
    </location>
</feature>
<organism evidence="2 3">
    <name type="scientific">Solanum commersonii</name>
    <name type="common">Commerson's wild potato</name>
    <name type="synonym">Commerson's nightshade</name>
    <dbReference type="NCBI Taxonomy" id="4109"/>
    <lineage>
        <taxon>Eukaryota</taxon>
        <taxon>Viridiplantae</taxon>
        <taxon>Streptophyta</taxon>
        <taxon>Embryophyta</taxon>
        <taxon>Tracheophyta</taxon>
        <taxon>Spermatophyta</taxon>
        <taxon>Magnoliopsida</taxon>
        <taxon>eudicotyledons</taxon>
        <taxon>Gunneridae</taxon>
        <taxon>Pentapetalae</taxon>
        <taxon>asterids</taxon>
        <taxon>lamiids</taxon>
        <taxon>Solanales</taxon>
        <taxon>Solanaceae</taxon>
        <taxon>Solanoideae</taxon>
        <taxon>Solaneae</taxon>
        <taxon>Solanum</taxon>
    </lineage>
</organism>
<proteinExistence type="predicted"/>
<feature type="region of interest" description="Disordered" evidence="1">
    <location>
        <begin position="57"/>
        <end position="239"/>
    </location>
</feature>
<keyword evidence="3" id="KW-1185">Reference proteome</keyword>
<sequence length="239" mass="26749">MSLFKPSDQSHQRRPEKTNKTNQESPSNSSYSSTKLSDEAIFENIVEKLPDLRLQIRPSSHQFHGDLKTGVYSPSEEQVAEKLKGDGGATRGNYSMDEEFEELNYRTEVGQQGTYSQDHACPNGQKQDQISMEKQKIGMKSKQGDTRRSQDQNDQQDNARSTTLDVIKVESSSHFSFGMQEQQARTTNSQSKKSSEDGTQAGKSSQANFSRDVVSLSSSEDHLNVNAKGQKNVMLNDQE</sequence>
<accession>A0A9J5Z1M8</accession>
<feature type="compositionally biased region" description="Low complexity" evidence="1">
    <location>
        <begin position="25"/>
        <end position="35"/>
    </location>
</feature>
<protein>
    <submittedName>
        <fullName evidence="2">Uncharacterized protein</fullName>
    </submittedName>
</protein>
<reference evidence="2 3" key="1">
    <citation type="submission" date="2020-09" db="EMBL/GenBank/DDBJ databases">
        <title>De no assembly of potato wild relative species, Solanum commersonii.</title>
        <authorList>
            <person name="Cho K."/>
        </authorList>
    </citation>
    <scope>NUCLEOTIDE SEQUENCE [LARGE SCALE GENOMIC DNA]</scope>
    <source>
        <strain evidence="2">LZ3.2</strain>
        <tissue evidence="2">Leaf</tissue>
    </source>
</reference>
<comment type="caution">
    <text evidence="2">The sequence shown here is derived from an EMBL/GenBank/DDBJ whole genome shotgun (WGS) entry which is preliminary data.</text>
</comment>